<dbReference type="InterPro" id="IPR013108">
    <property type="entry name" value="Amidohydro_3"/>
</dbReference>
<evidence type="ECO:0000259" key="1">
    <source>
        <dbReference type="Pfam" id="PF07969"/>
    </source>
</evidence>
<dbReference type="PANTHER" id="PTHR22642">
    <property type="entry name" value="IMIDAZOLONEPROPIONASE"/>
    <property type="match status" value="1"/>
</dbReference>
<dbReference type="SUPFAM" id="SSF51338">
    <property type="entry name" value="Composite domain of metallo-dependent hydrolases"/>
    <property type="match status" value="1"/>
</dbReference>
<keyword evidence="3" id="KW-1185">Reference proteome</keyword>
<reference evidence="2" key="1">
    <citation type="submission" date="2020-08" db="EMBL/GenBank/DDBJ databases">
        <title>Genome public.</title>
        <authorList>
            <person name="Liu C."/>
            <person name="Sun Q."/>
        </authorList>
    </citation>
    <scope>NUCLEOTIDE SEQUENCE</scope>
    <source>
        <strain evidence="2">NSJ-24</strain>
    </source>
</reference>
<proteinExistence type="predicted"/>
<evidence type="ECO:0000313" key="2">
    <source>
        <dbReference type="EMBL" id="MBC8568460.1"/>
    </source>
</evidence>
<dbReference type="InterPro" id="IPR033932">
    <property type="entry name" value="YtcJ-like"/>
</dbReference>
<protein>
    <submittedName>
        <fullName evidence="2">Amidohydrolase</fullName>
    </submittedName>
</protein>
<dbReference type="Gene3D" id="3.20.20.140">
    <property type="entry name" value="Metal-dependent hydrolases"/>
    <property type="match status" value="1"/>
</dbReference>
<dbReference type="AlphaFoldDB" id="A0A926E5Z2"/>
<dbReference type="Gene3D" id="3.10.310.70">
    <property type="match status" value="1"/>
</dbReference>
<dbReference type="RefSeq" id="WP_187525304.1">
    <property type="nucleotide sequence ID" value="NZ_JACRTA010000002.1"/>
</dbReference>
<dbReference type="InterPro" id="IPR032466">
    <property type="entry name" value="Metal_Hydrolase"/>
</dbReference>
<gene>
    <name evidence="2" type="ORF">H8692_06795</name>
</gene>
<dbReference type="Gene3D" id="2.30.40.10">
    <property type="entry name" value="Urease, subunit C, domain 1"/>
    <property type="match status" value="1"/>
</dbReference>
<name>A0A926E5Z2_9FIRM</name>
<dbReference type="SUPFAM" id="SSF51556">
    <property type="entry name" value="Metallo-dependent hydrolases"/>
    <property type="match status" value="1"/>
</dbReference>
<dbReference type="GO" id="GO:0016810">
    <property type="term" value="F:hydrolase activity, acting on carbon-nitrogen (but not peptide) bonds"/>
    <property type="evidence" value="ECO:0007669"/>
    <property type="project" value="InterPro"/>
</dbReference>
<sequence length="572" mass="64900">MYADLALINGKVYSPIAGEEILRGEAVLVKEGIIKKVCSNEEVYEYIDKYTEVIDCKGNSVLPGLCDAHCHPNWAAGIFESCQLFDIDGSEKEYSNDVIKRYLERIKEYLDKNKEAYVIRGTGWNRAFFSGVCKEPRWPTRHDLDKVCKDKPLVMESYCQHVLWVNTKAIELSGLSEKTISPKSGGFTREKSGYPAGIFFEMEAQDLIKENLPGYDYSVEQYKNTILRFQEELANPYGVTLINDCLHTKNAADAYKQLAEEGRLTFRARGVYHFNDCRDLTQIDDIKKDIGKYDVNDMFQINTIKIFAEGEFMTLQPYEEKFLKEQNLSDGYCGKAFYDDAVIMKAVTEAMKTGLQIHIHAMGDRAVRQAVKSIVYGQNITNIRKRNVIAHLMIVSEEDMRMMGNNDIIANCQPRWMIYDSDADEFYQKIVGRERTLRCYPNGSLLDSGCVVSYGTDFPVTPPPNPFHGIQCAVTRSVFVGDSKEYEKYKGYVLGPENNPAKECVSLRQAVKSSSWSGAYQMFTEDITGSVEEGKSAELIVLDRDIEQCSADELYDIKVNATVFKGKVVYSS</sequence>
<organism evidence="2 3">
    <name type="scientific">Lentihominibacter hominis</name>
    <dbReference type="NCBI Taxonomy" id="2763645"/>
    <lineage>
        <taxon>Bacteria</taxon>
        <taxon>Bacillati</taxon>
        <taxon>Bacillota</taxon>
        <taxon>Clostridia</taxon>
        <taxon>Peptostreptococcales</taxon>
        <taxon>Anaerovoracaceae</taxon>
        <taxon>Lentihominibacter</taxon>
    </lineage>
</organism>
<evidence type="ECO:0000313" key="3">
    <source>
        <dbReference type="Proteomes" id="UP000610862"/>
    </source>
</evidence>
<dbReference type="EMBL" id="JACRTA010000002">
    <property type="protein sequence ID" value="MBC8568460.1"/>
    <property type="molecule type" value="Genomic_DNA"/>
</dbReference>
<comment type="caution">
    <text evidence="2">The sequence shown here is derived from an EMBL/GenBank/DDBJ whole genome shotgun (WGS) entry which is preliminary data.</text>
</comment>
<dbReference type="Pfam" id="PF07969">
    <property type="entry name" value="Amidohydro_3"/>
    <property type="match status" value="1"/>
</dbReference>
<dbReference type="CDD" id="cd01300">
    <property type="entry name" value="YtcJ_like"/>
    <property type="match status" value="1"/>
</dbReference>
<dbReference type="InterPro" id="IPR011059">
    <property type="entry name" value="Metal-dep_hydrolase_composite"/>
</dbReference>
<feature type="domain" description="Amidohydrolase 3" evidence="1">
    <location>
        <begin position="52"/>
        <end position="570"/>
    </location>
</feature>
<dbReference type="Proteomes" id="UP000610862">
    <property type="component" value="Unassembled WGS sequence"/>
</dbReference>
<dbReference type="PANTHER" id="PTHR22642:SF2">
    <property type="entry name" value="PROTEIN LONG AFTER FAR-RED 3"/>
    <property type="match status" value="1"/>
</dbReference>
<accession>A0A926E5Z2</accession>